<evidence type="ECO:0000259" key="3">
    <source>
        <dbReference type="Pfam" id="PF22124"/>
    </source>
</evidence>
<dbReference type="FunFam" id="1.50.10.10:FF:000028">
    <property type="entry name" value="Alpha-L-fucosidase 2"/>
    <property type="match status" value="1"/>
</dbReference>
<dbReference type="InterPro" id="IPR049053">
    <property type="entry name" value="AFCA-like_C"/>
</dbReference>
<evidence type="ECO:0000259" key="1">
    <source>
        <dbReference type="Pfam" id="PF14498"/>
    </source>
</evidence>
<organism evidence="4 5">
    <name type="scientific">Paenibacillus foliorum</name>
    <dbReference type="NCBI Taxonomy" id="2654974"/>
    <lineage>
        <taxon>Bacteria</taxon>
        <taxon>Bacillati</taxon>
        <taxon>Bacillota</taxon>
        <taxon>Bacilli</taxon>
        <taxon>Bacillales</taxon>
        <taxon>Paenibacillaceae</taxon>
        <taxon>Paenibacillus</taxon>
    </lineage>
</organism>
<reference evidence="4" key="1">
    <citation type="submission" date="2019-10" db="EMBL/GenBank/DDBJ databases">
        <title>Description of Paenibacillus glebae sp. nov.</title>
        <authorList>
            <person name="Carlier A."/>
            <person name="Qi S."/>
        </authorList>
    </citation>
    <scope>NUCLEOTIDE SEQUENCE</scope>
    <source>
        <strain evidence="4">LMG 31456</strain>
    </source>
</reference>
<dbReference type="Pfam" id="PF21307">
    <property type="entry name" value="Glyco_hydro_95_C"/>
    <property type="match status" value="1"/>
</dbReference>
<proteinExistence type="predicted"/>
<protein>
    <submittedName>
        <fullName evidence="4">Glycoside hydrolase family 95 protein</fullName>
    </submittedName>
</protein>
<keyword evidence="5" id="KW-1185">Reference proteome</keyword>
<dbReference type="PANTHER" id="PTHR31084">
    <property type="entry name" value="ALPHA-L-FUCOSIDASE 2"/>
    <property type="match status" value="1"/>
</dbReference>
<dbReference type="InterPro" id="IPR012341">
    <property type="entry name" value="6hp_glycosidase-like_sf"/>
</dbReference>
<dbReference type="InterPro" id="IPR027414">
    <property type="entry name" value="GH95_N_dom"/>
</dbReference>
<feature type="domain" description="Alpha fucosidase A-like C-terminal" evidence="2">
    <location>
        <begin position="695"/>
        <end position="787"/>
    </location>
</feature>
<dbReference type="GO" id="GO:0004560">
    <property type="term" value="F:alpha-L-fucosidase activity"/>
    <property type="evidence" value="ECO:0007669"/>
    <property type="project" value="InterPro"/>
</dbReference>
<dbReference type="SUPFAM" id="SSF48208">
    <property type="entry name" value="Six-hairpin glycosidases"/>
    <property type="match status" value="1"/>
</dbReference>
<feature type="domain" description="Glycosyl hydrolase family 95 N-terminal" evidence="1">
    <location>
        <begin position="16"/>
        <end position="249"/>
    </location>
</feature>
<dbReference type="InterPro" id="IPR008928">
    <property type="entry name" value="6-hairpin_glycosidase_sf"/>
</dbReference>
<evidence type="ECO:0000313" key="5">
    <source>
        <dbReference type="Proteomes" id="UP000641588"/>
    </source>
</evidence>
<dbReference type="Pfam" id="PF22124">
    <property type="entry name" value="Glyco_hydro_95_cat"/>
    <property type="match status" value="1"/>
</dbReference>
<dbReference type="Proteomes" id="UP000641588">
    <property type="component" value="Unassembled WGS sequence"/>
</dbReference>
<dbReference type="Pfam" id="PF14498">
    <property type="entry name" value="Glyco_hyd_65N_2"/>
    <property type="match status" value="1"/>
</dbReference>
<dbReference type="InterPro" id="IPR016518">
    <property type="entry name" value="Alpha-L-fucosidase"/>
</dbReference>
<sequence>MFSRQANEVDHLKNTLWYEGPAGKWQEALPIGNGRLGGMVFGTVAQEKIQLNEDSVWYGGPKKANNSEALHYVPEIRRLLAEGKQQEAEHLSRMGLMSAPKYLHPYQPLGDLLIYMLGHDRQPEAYHRELDLETAVASVTYKLDGFDYKREYFSSAVDHILVVRLTTNKPSGLTFGAHLMRRPFDAGTKKLADDTIMMLGECGTDGVKFRAGLKAVVEGGSVQTIGDFLSVENADAVTLLLAAQTTYRHQDPEKVCLEQLTSAAQKSYEQLKQAHVADYSAMFGRVQLELAGALDSKSIADAPSDSMEANLLVSQQPHKLPTDARLKRLQDGGDDLGLVQLYFNYGRYLLMSCSRPGSLAANLQGIWNDSYTPPWESKYTININTEMNYWPAELCNLTECHEPLFELIERMLPNGRLTAQEVYGCNGFVAHHNTNLWGDTHVEGILVSASIWPMGAAWLSLHLWEHYRFGLDQQFLSERAYPIMKEAARFLLEYMVEDEKGRLITGPSMSPENKFILPNGVAGNVCMGPAMDLQIVRTLFNACFEATQILSCDPSFGDELNHALERIPGIETGKHGQVMEWLEDYEEYDPGHRHISQLFALHPGELIDVHRTPELAQAAKRTLERRLSHGGGHTGWSRAWIINFWARLAEGNLAYENVRQLLIKSTYPNLLDAHPPFQIDGNLGGAAGIAEMLLQSHGGVIALLPALPDAWQDGSLKGLRARGGFEIDLEWRNGSLKQAFIRASNVGKCRIYAETELAVSLGDEKVSTIFDGTVLEFNVKNGETYNLIPLH</sequence>
<dbReference type="InterPro" id="IPR054363">
    <property type="entry name" value="GH95_cat"/>
</dbReference>
<dbReference type="EMBL" id="WHOD01000013">
    <property type="protein sequence ID" value="NOU92232.1"/>
    <property type="molecule type" value="Genomic_DNA"/>
</dbReference>
<name>A0A972GK71_9BACL</name>
<comment type="caution">
    <text evidence="4">The sequence shown here is derived from an EMBL/GenBank/DDBJ whole genome shotgun (WGS) entry which is preliminary data.</text>
</comment>
<dbReference type="GO" id="GO:0005975">
    <property type="term" value="P:carbohydrate metabolic process"/>
    <property type="evidence" value="ECO:0007669"/>
    <property type="project" value="InterPro"/>
</dbReference>
<gene>
    <name evidence="4" type="ORF">GC093_03140</name>
</gene>
<dbReference type="PIRSF" id="PIRSF007663">
    <property type="entry name" value="UCP007663"/>
    <property type="match status" value="1"/>
</dbReference>
<feature type="domain" description="Glycosyl hydrolase family 95 catalytic" evidence="3">
    <location>
        <begin position="267"/>
        <end position="693"/>
    </location>
</feature>
<dbReference type="PANTHER" id="PTHR31084:SF0">
    <property type="entry name" value="ALPHA-L-FUCOSIDASE 2"/>
    <property type="match status" value="1"/>
</dbReference>
<accession>A0A972GK71</accession>
<evidence type="ECO:0000313" key="4">
    <source>
        <dbReference type="EMBL" id="NOU92232.1"/>
    </source>
</evidence>
<dbReference type="RefSeq" id="WP_171650414.1">
    <property type="nucleotide sequence ID" value="NZ_WHOD01000013.1"/>
</dbReference>
<dbReference type="Gene3D" id="1.50.10.10">
    <property type="match status" value="1"/>
</dbReference>
<evidence type="ECO:0000259" key="2">
    <source>
        <dbReference type="Pfam" id="PF21307"/>
    </source>
</evidence>
<dbReference type="AlphaFoldDB" id="A0A972GK71"/>
<keyword evidence="4" id="KW-0378">Hydrolase</keyword>